<evidence type="ECO:0000256" key="10">
    <source>
        <dbReference type="ARBA" id="ARBA00048048"/>
    </source>
</evidence>
<feature type="transmembrane region" description="Helical" evidence="11">
    <location>
        <begin position="339"/>
        <end position="360"/>
    </location>
</feature>
<comment type="subcellular location">
    <subcellularLocation>
        <location evidence="1">Membrane</location>
        <topology evidence="1">Multi-pass membrane protein</topology>
    </subcellularLocation>
</comment>
<protein>
    <recommendedName>
        <fullName evidence="11">Palmitoyltransferase</fullName>
        <ecNumber evidence="11">2.3.1.225</ecNumber>
    </recommendedName>
</protein>
<feature type="compositionally biased region" description="Low complexity" evidence="12">
    <location>
        <begin position="216"/>
        <end position="232"/>
    </location>
</feature>
<evidence type="ECO:0000313" key="15">
    <source>
        <dbReference type="Proteomes" id="UP000623467"/>
    </source>
</evidence>
<organism evidence="14 15">
    <name type="scientific">Mycena sanguinolenta</name>
    <dbReference type="NCBI Taxonomy" id="230812"/>
    <lineage>
        <taxon>Eukaryota</taxon>
        <taxon>Fungi</taxon>
        <taxon>Dikarya</taxon>
        <taxon>Basidiomycota</taxon>
        <taxon>Agaricomycotina</taxon>
        <taxon>Agaricomycetes</taxon>
        <taxon>Agaricomycetidae</taxon>
        <taxon>Agaricales</taxon>
        <taxon>Marasmiineae</taxon>
        <taxon>Mycenaceae</taxon>
        <taxon>Mycena</taxon>
    </lineage>
</organism>
<keyword evidence="15" id="KW-1185">Reference proteome</keyword>
<feature type="region of interest" description="Disordered" evidence="12">
    <location>
        <begin position="151"/>
        <end position="285"/>
    </location>
</feature>
<keyword evidence="8 11" id="KW-0012">Acyltransferase</keyword>
<comment type="catalytic activity">
    <reaction evidence="10 11">
        <text>L-cysteinyl-[protein] + hexadecanoyl-CoA = S-hexadecanoyl-L-cysteinyl-[protein] + CoA</text>
        <dbReference type="Rhea" id="RHEA:36683"/>
        <dbReference type="Rhea" id="RHEA-COMP:10131"/>
        <dbReference type="Rhea" id="RHEA-COMP:11032"/>
        <dbReference type="ChEBI" id="CHEBI:29950"/>
        <dbReference type="ChEBI" id="CHEBI:57287"/>
        <dbReference type="ChEBI" id="CHEBI:57379"/>
        <dbReference type="ChEBI" id="CHEBI:74151"/>
        <dbReference type="EC" id="2.3.1.225"/>
    </reaction>
</comment>
<evidence type="ECO:0000256" key="7">
    <source>
        <dbReference type="ARBA" id="ARBA00023288"/>
    </source>
</evidence>
<dbReference type="GO" id="GO:0006612">
    <property type="term" value="P:protein targeting to membrane"/>
    <property type="evidence" value="ECO:0007669"/>
    <property type="project" value="TreeGrafter"/>
</dbReference>
<evidence type="ECO:0000256" key="9">
    <source>
        <dbReference type="ARBA" id="ARBA00038298"/>
    </source>
</evidence>
<dbReference type="GO" id="GO:0005794">
    <property type="term" value="C:Golgi apparatus"/>
    <property type="evidence" value="ECO:0007669"/>
    <property type="project" value="TreeGrafter"/>
</dbReference>
<dbReference type="EC" id="2.3.1.225" evidence="11"/>
<feature type="region of interest" description="Disordered" evidence="12">
    <location>
        <begin position="1"/>
        <end position="24"/>
    </location>
</feature>
<evidence type="ECO:0000313" key="14">
    <source>
        <dbReference type="EMBL" id="KAF7373749.1"/>
    </source>
</evidence>
<evidence type="ECO:0000259" key="13">
    <source>
        <dbReference type="Pfam" id="PF01529"/>
    </source>
</evidence>
<dbReference type="GO" id="GO:0005783">
    <property type="term" value="C:endoplasmic reticulum"/>
    <property type="evidence" value="ECO:0007669"/>
    <property type="project" value="TreeGrafter"/>
</dbReference>
<dbReference type="PROSITE" id="PS50216">
    <property type="entry name" value="DHHC"/>
    <property type="match status" value="1"/>
</dbReference>
<gene>
    <name evidence="14" type="ORF">MSAN_00586400</name>
</gene>
<comment type="domain">
    <text evidence="11">The DHHC domain is required for palmitoyltransferase activity.</text>
</comment>
<dbReference type="EMBL" id="JACAZH010000003">
    <property type="protein sequence ID" value="KAF7373749.1"/>
    <property type="molecule type" value="Genomic_DNA"/>
</dbReference>
<dbReference type="Proteomes" id="UP000623467">
    <property type="component" value="Unassembled WGS sequence"/>
</dbReference>
<feature type="domain" description="Palmitoyltransferase DHHC" evidence="13">
    <location>
        <begin position="294"/>
        <end position="393"/>
    </location>
</feature>
<feature type="compositionally biased region" description="Basic and acidic residues" evidence="12">
    <location>
        <begin position="253"/>
        <end position="268"/>
    </location>
</feature>
<feature type="compositionally biased region" description="Basic and acidic residues" evidence="12">
    <location>
        <begin position="151"/>
        <end position="162"/>
    </location>
</feature>
<proteinExistence type="inferred from homology"/>
<evidence type="ECO:0000256" key="2">
    <source>
        <dbReference type="ARBA" id="ARBA00022679"/>
    </source>
</evidence>
<dbReference type="InterPro" id="IPR001594">
    <property type="entry name" value="Palmitoyltrfase_DHHC"/>
</dbReference>
<evidence type="ECO:0000256" key="1">
    <source>
        <dbReference type="ARBA" id="ARBA00004141"/>
    </source>
</evidence>
<name>A0A8H7DFQ0_9AGAR</name>
<evidence type="ECO:0000256" key="8">
    <source>
        <dbReference type="ARBA" id="ARBA00023315"/>
    </source>
</evidence>
<reference evidence="14" key="1">
    <citation type="submission" date="2020-05" db="EMBL/GenBank/DDBJ databases">
        <title>Mycena genomes resolve the evolution of fungal bioluminescence.</title>
        <authorList>
            <person name="Tsai I.J."/>
        </authorList>
    </citation>
    <scope>NUCLEOTIDE SEQUENCE</scope>
    <source>
        <strain evidence="14">160909Yilan</strain>
    </source>
</reference>
<keyword evidence="2 11" id="KW-0808">Transferase</keyword>
<evidence type="ECO:0000256" key="3">
    <source>
        <dbReference type="ARBA" id="ARBA00022692"/>
    </source>
</evidence>
<feature type="transmembrane region" description="Helical" evidence="11">
    <location>
        <begin position="380"/>
        <end position="397"/>
    </location>
</feature>
<comment type="similarity">
    <text evidence="9">Belongs to the DHHC palmitoyltransferase family. PFA5 subfamily.</text>
</comment>
<dbReference type="OrthoDB" id="1436450at2759"/>
<sequence>MPPNATATNGDITHANPKDKAKDTKVTLDKPTFCGTITTARVAARERREKRLQKPQPWVVRKLTVALTVGIMGYAGYVYAGRFAVRLMRGGRRAEGIGLLVGAAVLYAWMVWAYVKVVLTPPGTANDYISKTPQPLFPAPTRTQADWDTYDAQREQDRREQADAWAASHPPANVDGEQDVADNTSSFDWRDRAERDEDGMGEGRIGGPVYAPPNPAANDVANPTPPSAAAAAAPPPAASAPPARKSSGRARWGRRDTLDRGDSRRTDEWNNGGYSEGSKLPARARTTAPLLPPNRYCMRCEIVKPHRAHHCRACGKCILKYDHHCPWIGQCVGARNHKFFINFLLATICFTSYTLISVVIFNTGWRMHIGEGDTDPQEVVLIALAGLFLLFTLSRWARTTRGWC</sequence>
<accession>A0A8H7DFQ0</accession>
<evidence type="ECO:0000256" key="6">
    <source>
        <dbReference type="ARBA" id="ARBA00023139"/>
    </source>
</evidence>
<feature type="compositionally biased region" description="Polar residues" evidence="12">
    <location>
        <begin position="1"/>
        <end position="11"/>
    </location>
</feature>
<keyword evidence="3 11" id="KW-0812">Transmembrane</keyword>
<keyword evidence="7" id="KW-0449">Lipoprotein</keyword>
<dbReference type="PANTHER" id="PTHR22883:SF23">
    <property type="entry name" value="PALMITOYLTRANSFERASE ZDHHC6"/>
    <property type="match status" value="1"/>
</dbReference>
<dbReference type="InterPro" id="IPR039859">
    <property type="entry name" value="PFA4/ZDH16/20/ERF2-like"/>
</dbReference>
<evidence type="ECO:0000256" key="11">
    <source>
        <dbReference type="RuleBase" id="RU079119"/>
    </source>
</evidence>
<evidence type="ECO:0000256" key="5">
    <source>
        <dbReference type="ARBA" id="ARBA00023136"/>
    </source>
</evidence>
<evidence type="ECO:0000256" key="12">
    <source>
        <dbReference type="SAM" id="MobiDB-lite"/>
    </source>
</evidence>
<dbReference type="GO" id="GO:0016020">
    <property type="term" value="C:membrane"/>
    <property type="evidence" value="ECO:0007669"/>
    <property type="project" value="UniProtKB-SubCell"/>
</dbReference>
<comment type="caution">
    <text evidence="14">The sequence shown here is derived from an EMBL/GenBank/DDBJ whole genome shotgun (WGS) entry which is preliminary data.</text>
</comment>
<dbReference type="AlphaFoldDB" id="A0A8H7DFQ0"/>
<dbReference type="GO" id="GO:0019706">
    <property type="term" value="F:protein-cysteine S-palmitoyltransferase activity"/>
    <property type="evidence" value="ECO:0007669"/>
    <property type="project" value="UniProtKB-EC"/>
</dbReference>
<evidence type="ECO:0000256" key="4">
    <source>
        <dbReference type="ARBA" id="ARBA00022989"/>
    </source>
</evidence>
<feature type="transmembrane region" description="Helical" evidence="11">
    <location>
        <begin position="58"/>
        <end position="77"/>
    </location>
</feature>
<keyword evidence="5 11" id="KW-0472">Membrane</keyword>
<dbReference type="PANTHER" id="PTHR22883">
    <property type="entry name" value="ZINC FINGER DHHC DOMAIN CONTAINING PROTEIN"/>
    <property type="match status" value="1"/>
</dbReference>
<feature type="transmembrane region" description="Helical" evidence="11">
    <location>
        <begin position="97"/>
        <end position="115"/>
    </location>
</feature>
<keyword evidence="6" id="KW-0564">Palmitate</keyword>
<dbReference type="Pfam" id="PF01529">
    <property type="entry name" value="DHHC"/>
    <property type="match status" value="1"/>
</dbReference>
<keyword evidence="4 11" id="KW-1133">Transmembrane helix</keyword>